<dbReference type="InParanoid" id="A0A067MFS4"/>
<dbReference type="Proteomes" id="UP000027195">
    <property type="component" value="Unassembled WGS sequence"/>
</dbReference>
<dbReference type="OrthoDB" id="406505at2759"/>
<name>A0A067MFS4_BOTB1</name>
<dbReference type="PANTHER" id="PTHR31836:SF22">
    <property type="entry name" value="RLPA-LIKE PROTEIN DOUBLE-PSI BETA-BARREL DOMAIN-CONTAINING PROTEIN"/>
    <property type="match status" value="1"/>
</dbReference>
<evidence type="ECO:0000313" key="3">
    <source>
        <dbReference type="EMBL" id="KDQ13565.1"/>
    </source>
</evidence>
<sequence length="190" mass="20514">MKFIAAFSALVLALAQVASSAPTSSPSVASTTTWMQSRHVRPASTVAHNTTHTAMKMAQSGGNSQWEGTTVTWYDGSMLDDPECYNGEYQPDDSSLVAAVVMSDGYASCKDMIEIARFDDSGNTLASVVVQVVDACSEGCDDGKDGHWFDLTKGAFDRLFDEDVGQADVWFRHISSSSISEDDRDLYPSV</sequence>
<accession>A0A067MFS4</accession>
<reference evidence="4" key="1">
    <citation type="journal article" date="2014" name="Proc. Natl. Acad. Sci. U.S.A.">
        <title>Extensive sampling of basidiomycete genomes demonstrates inadequacy of the white-rot/brown-rot paradigm for wood decay fungi.</title>
        <authorList>
            <person name="Riley R."/>
            <person name="Salamov A.A."/>
            <person name="Brown D.W."/>
            <person name="Nagy L.G."/>
            <person name="Floudas D."/>
            <person name="Held B.W."/>
            <person name="Levasseur A."/>
            <person name="Lombard V."/>
            <person name="Morin E."/>
            <person name="Otillar R."/>
            <person name="Lindquist E.A."/>
            <person name="Sun H."/>
            <person name="LaButti K.M."/>
            <person name="Schmutz J."/>
            <person name="Jabbour D."/>
            <person name="Luo H."/>
            <person name="Baker S.E."/>
            <person name="Pisabarro A.G."/>
            <person name="Walton J.D."/>
            <person name="Blanchette R.A."/>
            <person name="Henrissat B."/>
            <person name="Martin F."/>
            <person name="Cullen D."/>
            <person name="Hibbett D.S."/>
            <person name="Grigoriev I.V."/>
        </authorList>
    </citation>
    <scope>NUCLEOTIDE SEQUENCE [LARGE SCALE GENOMIC DNA]</scope>
    <source>
        <strain evidence="4">FD-172 SS1</strain>
    </source>
</reference>
<proteinExistence type="predicted"/>
<dbReference type="EMBL" id="KL198043">
    <property type="protein sequence ID" value="KDQ13565.1"/>
    <property type="molecule type" value="Genomic_DNA"/>
</dbReference>
<dbReference type="HOGENOM" id="CLU_1427767_0_0_1"/>
<organism evidence="3 4">
    <name type="scientific">Botryobasidium botryosum (strain FD-172 SS1)</name>
    <dbReference type="NCBI Taxonomy" id="930990"/>
    <lineage>
        <taxon>Eukaryota</taxon>
        <taxon>Fungi</taxon>
        <taxon>Dikarya</taxon>
        <taxon>Basidiomycota</taxon>
        <taxon>Agaricomycotina</taxon>
        <taxon>Agaricomycetes</taxon>
        <taxon>Cantharellales</taxon>
        <taxon>Botryobasidiaceae</taxon>
        <taxon>Botryobasidium</taxon>
    </lineage>
</organism>
<dbReference type="CDD" id="cd22271">
    <property type="entry name" value="DPBB_EXP_N-like"/>
    <property type="match status" value="1"/>
</dbReference>
<evidence type="ECO:0000256" key="1">
    <source>
        <dbReference type="ARBA" id="ARBA00022729"/>
    </source>
</evidence>
<dbReference type="Gene3D" id="2.40.40.10">
    <property type="entry name" value="RlpA-like domain"/>
    <property type="match status" value="1"/>
</dbReference>
<dbReference type="PANTHER" id="PTHR31836">
    <property type="match status" value="1"/>
</dbReference>
<dbReference type="AlphaFoldDB" id="A0A067MFS4"/>
<protein>
    <recommendedName>
        <fullName evidence="5">RlpA-like protein double-psi beta-barrel domain-containing protein</fullName>
    </recommendedName>
</protein>
<evidence type="ECO:0008006" key="5">
    <source>
        <dbReference type="Google" id="ProtNLM"/>
    </source>
</evidence>
<dbReference type="InterPro" id="IPR051477">
    <property type="entry name" value="Expansin_CellWall"/>
</dbReference>
<keyword evidence="4" id="KW-1185">Reference proteome</keyword>
<gene>
    <name evidence="3" type="ORF">BOTBODRAFT_188533</name>
</gene>
<evidence type="ECO:0000256" key="2">
    <source>
        <dbReference type="SAM" id="SignalP"/>
    </source>
</evidence>
<feature type="signal peptide" evidence="2">
    <location>
        <begin position="1"/>
        <end position="20"/>
    </location>
</feature>
<feature type="chain" id="PRO_5001645543" description="RlpA-like protein double-psi beta-barrel domain-containing protein" evidence="2">
    <location>
        <begin position="21"/>
        <end position="190"/>
    </location>
</feature>
<dbReference type="InterPro" id="IPR036908">
    <property type="entry name" value="RlpA-like_sf"/>
</dbReference>
<dbReference type="STRING" id="930990.A0A067MFS4"/>
<dbReference type="SUPFAM" id="SSF50685">
    <property type="entry name" value="Barwin-like endoglucanases"/>
    <property type="match status" value="1"/>
</dbReference>
<keyword evidence="1 2" id="KW-0732">Signal</keyword>
<evidence type="ECO:0000313" key="4">
    <source>
        <dbReference type="Proteomes" id="UP000027195"/>
    </source>
</evidence>